<feature type="compositionally biased region" description="Polar residues" evidence="1">
    <location>
        <begin position="371"/>
        <end position="385"/>
    </location>
</feature>
<accession>A0A433Q8V1</accession>
<protein>
    <submittedName>
        <fullName evidence="3">LsmAD domain-containing protein</fullName>
    </submittedName>
</protein>
<dbReference type="InterPro" id="IPR045117">
    <property type="entry name" value="ATXN2-like"/>
</dbReference>
<dbReference type="GO" id="GO:0010494">
    <property type="term" value="C:cytoplasmic stress granule"/>
    <property type="evidence" value="ECO:0007669"/>
    <property type="project" value="TreeGrafter"/>
</dbReference>
<reference evidence="3 4" key="1">
    <citation type="journal article" date="2018" name="New Phytol.">
        <title>Phylogenomics of Endogonaceae and evolution of mycorrhizas within Mucoromycota.</title>
        <authorList>
            <person name="Chang Y."/>
            <person name="Desiro A."/>
            <person name="Na H."/>
            <person name="Sandor L."/>
            <person name="Lipzen A."/>
            <person name="Clum A."/>
            <person name="Barry K."/>
            <person name="Grigoriev I.V."/>
            <person name="Martin F.M."/>
            <person name="Stajich J.E."/>
            <person name="Smith M.E."/>
            <person name="Bonito G."/>
            <person name="Spatafora J.W."/>
        </authorList>
    </citation>
    <scope>NUCLEOTIDE SEQUENCE [LARGE SCALE GENOMIC DNA]</scope>
    <source>
        <strain evidence="3 4">AD002</strain>
    </source>
</reference>
<dbReference type="SMART" id="SM01272">
    <property type="entry name" value="LsmAD"/>
    <property type="match status" value="1"/>
</dbReference>
<feature type="domain" description="LsmAD" evidence="2">
    <location>
        <begin position="61"/>
        <end position="132"/>
    </location>
</feature>
<evidence type="ECO:0000313" key="4">
    <source>
        <dbReference type="Proteomes" id="UP000274822"/>
    </source>
</evidence>
<dbReference type="InterPro" id="IPR009604">
    <property type="entry name" value="LsmAD_domain"/>
</dbReference>
<dbReference type="Pfam" id="PF06741">
    <property type="entry name" value="LsmAD"/>
    <property type="match status" value="1"/>
</dbReference>
<feature type="compositionally biased region" description="Basic and acidic residues" evidence="1">
    <location>
        <begin position="1"/>
        <end position="19"/>
    </location>
</feature>
<feature type="region of interest" description="Disordered" evidence="1">
    <location>
        <begin position="1"/>
        <end position="26"/>
    </location>
</feature>
<dbReference type="AlphaFoldDB" id="A0A433Q8V1"/>
<feature type="compositionally biased region" description="Low complexity" evidence="1">
    <location>
        <begin position="386"/>
        <end position="418"/>
    </location>
</feature>
<evidence type="ECO:0000259" key="2">
    <source>
        <dbReference type="SMART" id="SM01272"/>
    </source>
</evidence>
<feature type="region of interest" description="Disordered" evidence="1">
    <location>
        <begin position="231"/>
        <end position="250"/>
    </location>
</feature>
<feature type="region of interest" description="Disordered" evidence="1">
    <location>
        <begin position="130"/>
        <end position="202"/>
    </location>
</feature>
<dbReference type="GO" id="GO:0034063">
    <property type="term" value="P:stress granule assembly"/>
    <property type="evidence" value="ECO:0007669"/>
    <property type="project" value="TreeGrafter"/>
</dbReference>
<feature type="non-terminal residue" evidence="3">
    <location>
        <position position="452"/>
    </location>
</feature>
<dbReference type="Proteomes" id="UP000274822">
    <property type="component" value="Unassembled WGS sequence"/>
</dbReference>
<gene>
    <name evidence="3" type="ORF">BC938DRAFT_471083</name>
</gene>
<dbReference type="PANTHER" id="PTHR12854:SF7">
    <property type="entry name" value="ATAXIN-2 HOMOLOG"/>
    <property type="match status" value="1"/>
</dbReference>
<comment type="caution">
    <text evidence="3">The sequence shown here is derived from an EMBL/GenBank/DDBJ whole genome shotgun (WGS) entry which is preliminary data.</text>
</comment>
<feature type="compositionally biased region" description="Basic and acidic residues" evidence="1">
    <location>
        <begin position="356"/>
        <end position="370"/>
    </location>
</feature>
<evidence type="ECO:0000313" key="3">
    <source>
        <dbReference type="EMBL" id="RUS26203.1"/>
    </source>
</evidence>
<proteinExistence type="predicted"/>
<sequence length="452" mass="49090">FKTDTDISGRAEIKERELHPWNPDDYNNETFATLEDDAGALESNSNGNGSWDQFAVNEKLFGLRTDFDEDIYTTKLDRNAPDFKDREKRAIEVANQIQRSAVTNVHVLEERGITVDDSGLDEEDKYGAVVRNPNKYTPPALRKQQQQHQPVPPTQSTQSAQLPQPTPPATVTATPAATPPSSKSSLKEPIKPAMEPKSASVTQIVTASTGKPTGSTPSPISHLPTIRSETHAVEGRDGAKKPIDAHPPKRTEVPAADIMSTFRQFAMTEKEKLQQKKQALAKKEKSDRLADLKKFHQNFRLNMPVPLDLIPLLSKGKKNSPTQTEGENFLERPKESAVVSSSHAVSSTASSSPADAIKKPGPEKGPEEKTTSISVPAVNASTAGQKSASAKETAETTTTSKLVPSEAAQEKQASSAASATTFKFNVNVKEFKPNPSALAFTPLDLHDIEERG</sequence>
<dbReference type="PANTHER" id="PTHR12854">
    <property type="entry name" value="ATAXIN 2-RELATED"/>
    <property type="match status" value="1"/>
</dbReference>
<feature type="non-terminal residue" evidence="3">
    <location>
        <position position="1"/>
    </location>
</feature>
<feature type="compositionally biased region" description="Low complexity" evidence="1">
    <location>
        <begin position="144"/>
        <end position="182"/>
    </location>
</feature>
<organism evidence="3 4">
    <name type="scientific">Jimgerdemannia flammicorona</name>
    <dbReference type="NCBI Taxonomy" id="994334"/>
    <lineage>
        <taxon>Eukaryota</taxon>
        <taxon>Fungi</taxon>
        <taxon>Fungi incertae sedis</taxon>
        <taxon>Mucoromycota</taxon>
        <taxon>Mucoromycotina</taxon>
        <taxon>Endogonomycetes</taxon>
        <taxon>Endogonales</taxon>
        <taxon>Endogonaceae</taxon>
        <taxon>Jimgerdemannia</taxon>
    </lineage>
</organism>
<feature type="region of interest" description="Disordered" evidence="1">
    <location>
        <begin position="314"/>
        <end position="418"/>
    </location>
</feature>
<keyword evidence="4" id="KW-1185">Reference proteome</keyword>
<feature type="compositionally biased region" description="Low complexity" evidence="1">
    <location>
        <begin position="336"/>
        <end position="352"/>
    </location>
</feature>
<dbReference type="GO" id="GO:0003729">
    <property type="term" value="F:mRNA binding"/>
    <property type="evidence" value="ECO:0007669"/>
    <property type="project" value="TreeGrafter"/>
</dbReference>
<evidence type="ECO:0000256" key="1">
    <source>
        <dbReference type="SAM" id="MobiDB-lite"/>
    </source>
</evidence>
<dbReference type="EMBL" id="RBNJ01010995">
    <property type="protein sequence ID" value="RUS26203.1"/>
    <property type="molecule type" value="Genomic_DNA"/>
</dbReference>
<name>A0A433Q8V1_9FUNG</name>